<evidence type="ECO:0000313" key="5">
    <source>
        <dbReference type="Proteomes" id="UP000823918"/>
    </source>
</evidence>
<keyword evidence="1" id="KW-0175">Coiled coil</keyword>
<evidence type="ECO:0000256" key="2">
    <source>
        <dbReference type="SAM" id="Phobius"/>
    </source>
</evidence>
<protein>
    <submittedName>
        <fullName evidence="4">CPBP family intramembrane metalloprotease</fullName>
        <ecNumber evidence="4">3.4.24.-</ecNumber>
    </submittedName>
</protein>
<feature type="transmembrane region" description="Helical" evidence="2">
    <location>
        <begin position="290"/>
        <end position="310"/>
    </location>
</feature>
<dbReference type="GO" id="GO:0004175">
    <property type="term" value="F:endopeptidase activity"/>
    <property type="evidence" value="ECO:0007669"/>
    <property type="project" value="UniProtKB-ARBA"/>
</dbReference>
<feature type="transmembrane region" description="Helical" evidence="2">
    <location>
        <begin position="342"/>
        <end position="367"/>
    </location>
</feature>
<dbReference type="EC" id="3.4.24.-" evidence="4"/>
<gene>
    <name evidence="4" type="ORF">H9698_04165</name>
</gene>
<feature type="transmembrane region" description="Helical" evidence="2">
    <location>
        <begin position="96"/>
        <end position="116"/>
    </location>
</feature>
<dbReference type="GO" id="GO:0080120">
    <property type="term" value="P:CAAX-box protein maturation"/>
    <property type="evidence" value="ECO:0007669"/>
    <property type="project" value="UniProtKB-ARBA"/>
</dbReference>
<proteinExistence type="predicted"/>
<feature type="coiled-coil region" evidence="1">
    <location>
        <begin position="8"/>
        <end position="35"/>
    </location>
</feature>
<dbReference type="Pfam" id="PF02517">
    <property type="entry name" value="Rce1-like"/>
    <property type="match status" value="1"/>
</dbReference>
<feature type="transmembrane region" description="Helical" evidence="2">
    <location>
        <begin position="184"/>
        <end position="203"/>
    </location>
</feature>
<evidence type="ECO:0000259" key="3">
    <source>
        <dbReference type="Pfam" id="PF02517"/>
    </source>
</evidence>
<keyword evidence="2" id="KW-1133">Transmembrane helix</keyword>
<feature type="transmembrane region" description="Helical" evidence="2">
    <location>
        <begin position="51"/>
        <end position="76"/>
    </location>
</feature>
<evidence type="ECO:0000256" key="1">
    <source>
        <dbReference type="SAM" id="Coils"/>
    </source>
</evidence>
<keyword evidence="4" id="KW-0482">Metalloprotease</keyword>
<feature type="transmembrane region" description="Helical" evidence="2">
    <location>
        <begin position="139"/>
        <end position="164"/>
    </location>
</feature>
<keyword evidence="4" id="KW-0378">Hydrolase</keyword>
<feature type="domain" description="CAAX prenyl protease 2/Lysostaphin resistance protein A-like" evidence="3">
    <location>
        <begin position="184"/>
        <end position="271"/>
    </location>
</feature>
<feature type="transmembrane region" description="Helical" evidence="2">
    <location>
        <begin position="215"/>
        <end position="233"/>
    </location>
</feature>
<dbReference type="Proteomes" id="UP000823918">
    <property type="component" value="Unassembled WGS sequence"/>
</dbReference>
<accession>A0A9D2Q4S4</accession>
<reference evidence="4" key="1">
    <citation type="journal article" date="2021" name="PeerJ">
        <title>Extensive microbial diversity within the chicken gut microbiome revealed by metagenomics and culture.</title>
        <authorList>
            <person name="Gilroy R."/>
            <person name="Ravi A."/>
            <person name="Getino M."/>
            <person name="Pursley I."/>
            <person name="Horton D.L."/>
            <person name="Alikhan N.F."/>
            <person name="Baker D."/>
            <person name="Gharbi K."/>
            <person name="Hall N."/>
            <person name="Watson M."/>
            <person name="Adriaenssens E.M."/>
            <person name="Foster-Nyarko E."/>
            <person name="Jarju S."/>
            <person name="Secka A."/>
            <person name="Antonio M."/>
            <person name="Oren A."/>
            <person name="Chaudhuri R.R."/>
            <person name="La Ragione R."/>
            <person name="Hildebrand F."/>
            <person name="Pallen M.J."/>
        </authorList>
    </citation>
    <scope>NUCLEOTIDE SEQUENCE</scope>
    <source>
        <strain evidence="4">5933</strain>
    </source>
</reference>
<organism evidence="4 5">
    <name type="scientific">Candidatus Ruthenibacterium merdavium</name>
    <dbReference type="NCBI Taxonomy" id="2838752"/>
    <lineage>
        <taxon>Bacteria</taxon>
        <taxon>Bacillati</taxon>
        <taxon>Bacillota</taxon>
        <taxon>Clostridia</taxon>
        <taxon>Eubacteriales</taxon>
        <taxon>Oscillospiraceae</taxon>
        <taxon>Ruthenibacterium</taxon>
    </lineage>
</organism>
<feature type="transmembrane region" description="Helical" evidence="2">
    <location>
        <begin position="245"/>
        <end position="278"/>
    </location>
</feature>
<dbReference type="AlphaFoldDB" id="A0A9D2Q4S4"/>
<comment type="caution">
    <text evidence="4">The sequence shown here is derived from an EMBL/GenBank/DDBJ whole genome shotgun (WGS) entry which is preliminary data.</text>
</comment>
<keyword evidence="4" id="KW-0645">Protease</keyword>
<dbReference type="EMBL" id="DWWA01000020">
    <property type="protein sequence ID" value="HJC71974.1"/>
    <property type="molecule type" value="Genomic_DNA"/>
</dbReference>
<sequence length="368" mass="42287">MRTEDWTKEEWEMTVQLERITAQNAEEKHQELSKRRKSERPRRTKKDWLRYAANLAAVAVLLYFLVNGTILFIFRALWTALEKGLSEEWKLQGEGIYRGIALAVPLLGLAAARLLLEQGVKETPMRLKPNRPWPEEKQIWLFVPAFMGLSVIGDMVTSVVRYGLEALTVYPPEQVVQLPENPLGVLYYFFVICIVSTVVNEWLVRGALQKIFEPWGAWFSIVVSSVMFTLLHADLAKMPAIFLESVLMGLAAHCTGTLTVGMLLHFSSNVISFAFLFIRQKMQGVESFAMLVYLVVIIFLAAAVCIGRIYQKQVLRSFRPIPWVYDPKNRQSRFERLATTPLYLFVMIAMALRALWPMTGWTMPFWLT</sequence>
<keyword evidence="2" id="KW-0812">Transmembrane</keyword>
<dbReference type="InterPro" id="IPR003675">
    <property type="entry name" value="Rce1/LyrA-like_dom"/>
</dbReference>
<name>A0A9D2Q4S4_9FIRM</name>
<evidence type="ECO:0000313" key="4">
    <source>
        <dbReference type="EMBL" id="HJC71974.1"/>
    </source>
</evidence>
<keyword evidence="2" id="KW-0472">Membrane</keyword>
<reference evidence="4" key="2">
    <citation type="submission" date="2021-04" db="EMBL/GenBank/DDBJ databases">
        <authorList>
            <person name="Gilroy R."/>
        </authorList>
    </citation>
    <scope>NUCLEOTIDE SEQUENCE</scope>
    <source>
        <strain evidence="4">5933</strain>
    </source>
</reference>
<dbReference type="GO" id="GO:0008237">
    <property type="term" value="F:metallopeptidase activity"/>
    <property type="evidence" value="ECO:0007669"/>
    <property type="project" value="UniProtKB-KW"/>
</dbReference>